<proteinExistence type="predicted"/>
<reference evidence="2" key="1">
    <citation type="submission" date="2019-02" db="EMBL/GenBank/DDBJ databases">
        <authorList>
            <person name="Gruber-Vodicka R. H."/>
            <person name="Seah K. B. B."/>
        </authorList>
    </citation>
    <scope>NUCLEOTIDE SEQUENCE</scope>
    <source>
        <strain evidence="3">BECK_BY19</strain>
        <strain evidence="2">BECK_BY8</strain>
    </source>
</reference>
<dbReference type="EMBL" id="CAADGD010000010">
    <property type="protein sequence ID" value="VFK69110.1"/>
    <property type="molecule type" value="Genomic_DNA"/>
</dbReference>
<feature type="compositionally biased region" description="Basic and acidic residues" evidence="1">
    <location>
        <begin position="1"/>
        <end position="19"/>
    </location>
</feature>
<sequence>MQIHEHGKDASDHVIEDSKHPRRSWRPHNRRHTMSMLKTLFRAARKDTKDHPSRVLEHPRDLQPGDIVKFGFAGQQVISNQSLQVQAIDTCDLGGEQHKKTLFTLQGGEARLRLAVVDQGQGERLEVGLSVLPEDVEQIFDMDAFIDLLDPETGTHHVLERIGEPPHLNGWVGPVYRQEAGQNAYYHIGDYRNRGLPDSEDDAFSYYLLVSDDRKFGLEVQVHDGGRTDVYLLAYLPISRIEELWPAGNAS</sequence>
<name>A0A451A603_9GAMM</name>
<feature type="region of interest" description="Disordered" evidence="1">
    <location>
        <begin position="1"/>
        <end position="32"/>
    </location>
</feature>
<gene>
    <name evidence="2" type="ORF">BECKUNK1418G_GA0071005_101738</name>
    <name evidence="3" type="ORF">BECKUNK1418H_GA0071006_101031</name>
</gene>
<evidence type="ECO:0000256" key="1">
    <source>
        <dbReference type="SAM" id="MobiDB-lite"/>
    </source>
</evidence>
<dbReference type="AlphaFoldDB" id="A0A451A603"/>
<evidence type="ECO:0000313" key="2">
    <source>
        <dbReference type="EMBL" id="VFK61460.1"/>
    </source>
</evidence>
<dbReference type="EMBL" id="CAADFZ010000017">
    <property type="protein sequence ID" value="VFK61460.1"/>
    <property type="molecule type" value="Genomic_DNA"/>
</dbReference>
<evidence type="ECO:0000313" key="3">
    <source>
        <dbReference type="EMBL" id="VFK69110.1"/>
    </source>
</evidence>
<accession>A0A451A603</accession>
<organism evidence="2">
    <name type="scientific">Candidatus Kentrum sp. UNK</name>
    <dbReference type="NCBI Taxonomy" id="2126344"/>
    <lineage>
        <taxon>Bacteria</taxon>
        <taxon>Pseudomonadati</taxon>
        <taxon>Pseudomonadota</taxon>
        <taxon>Gammaproteobacteria</taxon>
        <taxon>Candidatus Kentrum</taxon>
    </lineage>
</organism>
<evidence type="ECO:0008006" key="4">
    <source>
        <dbReference type="Google" id="ProtNLM"/>
    </source>
</evidence>
<protein>
    <recommendedName>
        <fullName evidence="4">DUF4178 domain-containing protein</fullName>
    </recommendedName>
</protein>
<feature type="compositionally biased region" description="Basic residues" evidence="1">
    <location>
        <begin position="20"/>
        <end position="32"/>
    </location>
</feature>